<dbReference type="EMBL" id="CP045810">
    <property type="protein sequence ID" value="QHN39689.1"/>
    <property type="molecule type" value="Genomic_DNA"/>
</dbReference>
<protein>
    <submittedName>
        <fullName evidence="2">Helix-turn-helix domain-containing protein</fullName>
    </submittedName>
</protein>
<organism evidence="2">
    <name type="scientific">Gordonia amarae</name>
    <dbReference type="NCBI Taxonomy" id="36821"/>
    <lineage>
        <taxon>Bacteria</taxon>
        <taxon>Bacillati</taxon>
        <taxon>Actinomycetota</taxon>
        <taxon>Actinomycetes</taxon>
        <taxon>Mycobacteriales</taxon>
        <taxon>Gordoniaceae</taxon>
        <taxon>Gordonia</taxon>
    </lineage>
</organism>
<dbReference type="SUPFAM" id="SSF47413">
    <property type="entry name" value="lambda repressor-like DNA-binding domains"/>
    <property type="match status" value="1"/>
</dbReference>
<name>A0A857MEB9_9ACTN</name>
<dbReference type="PANTHER" id="PTHR46797:SF1">
    <property type="entry name" value="METHYLPHOSPHONATE SYNTHASE"/>
    <property type="match status" value="1"/>
</dbReference>
<sequence>MANPLDGEAIEDLGRYIKAQREIARLSVRHLARIAQVSDSYLSQIEKGRYQPSAQVLTNLAQGLNLQPDVLFRMAGWLPAPCGDTVPGVEDAIRRDNRLTESQRTALAQLYRSMVDG</sequence>
<evidence type="ECO:0000256" key="1">
    <source>
        <dbReference type="ARBA" id="ARBA00023125"/>
    </source>
</evidence>
<dbReference type="AlphaFoldDB" id="A0A857MEB9"/>
<dbReference type="GO" id="GO:0003700">
    <property type="term" value="F:DNA-binding transcription factor activity"/>
    <property type="evidence" value="ECO:0007669"/>
    <property type="project" value="TreeGrafter"/>
</dbReference>
<reference evidence="2" key="1">
    <citation type="journal article" date="2021" name="Nat. Microbiol.">
        <title>Cocultivation of an ultrasmall environmental parasitic bacterium with lytic ability against bacteria associated with wastewater foams.</title>
        <authorList>
            <person name="Batinovic S."/>
            <person name="Rose J.J.A."/>
            <person name="Ratcliffe J."/>
            <person name="Seviour R.J."/>
            <person name="Petrovski S."/>
        </authorList>
    </citation>
    <scope>NUCLEOTIDE SEQUENCE</scope>
    <source>
        <strain evidence="2">CON44</strain>
    </source>
</reference>
<dbReference type="PANTHER" id="PTHR46797">
    <property type="entry name" value="HTH-TYPE TRANSCRIPTIONAL REGULATOR"/>
    <property type="match status" value="1"/>
</dbReference>
<dbReference type="InterPro" id="IPR001387">
    <property type="entry name" value="Cro/C1-type_HTH"/>
</dbReference>
<keyword evidence="1" id="KW-0238">DNA-binding</keyword>
<proteinExistence type="predicted"/>
<dbReference type="GO" id="GO:0005829">
    <property type="term" value="C:cytosol"/>
    <property type="evidence" value="ECO:0007669"/>
    <property type="project" value="TreeGrafter"/>
</dbReference>
<accession>A0A857MEB9</accession>
<dbReference type="InterPro" id="IPR010982">
    <property type="entry name" value="Lambda_DNA-bd_dom_sf"/>
</dbReference>
<dbReference type="Gene3D" id="1.10.260.40">
    <property type="entry name" value="lambda repressor-like DNA-binding domains"/>
    <property type="match status" value="1"/>
</dbReference>
<dbReference type="GO" id="GO:0003677">
    <property type="term" value="F:DNA binding"/>
    <property type="evidence" value="ECO:0007669"/>
    <property type="project" value="UniProtKB-KW"/>
</dbReference>
<dbReference type="RefSeq" id="WP_005183123.1">
    <property type="nucleotide sequence ID" value="NZ_CP045804.1"/>
</dbReference>
<dbReference type="SMART" id="SM00530">
    <property type="entry name" value="HTH_XRE"/>
    <property type="match status" value="1"/>
</dbReference>
<gene>
    <name evidence="2" type="ORF">GII30_11420</name>
</gene>
<dbReference type="Pfam" id="PF13560">
    <property type="entry name" value="HTH_31"/>
    <property type="match status" value="1"/>
</dbReference>
<dbReference type="CDD" id="cd00093">
    <property type="entry name" value="HTH_XRE"/>
    <property type="match status" value="1"/>
</dbReference>
<evidence type="ECO:0000313" key="2">
    <source>
        <dbReference type="EMBL" id="QHN39689.1"/>
    </source>
</evidence>
<dbReference type="PROSITE" id="PS50943">
    <property type="entry name" value="HTH_CROC1"/>
    <property type="match status" value="1"/>
</dbReference>
<dbReference type="InterPro" id="IPR050807">
    <property type="entry name" value="TransReg_Diox_bact_type"/>
</dbReference>